<evidence type="ECO:0000259" key="1">
    <source>
        <dbReference type="Pfam" id="PF12697"/>
    </source>
</evidence>
<dbReference type="AlphaFoldDB" id="A0A8H3UV35"/>
<sequence>MSRSDFTCTEHTVLGQHIRHYLRSSSLSQEDEFHLHVKQYTPHSSLPPQEGDVTILASHASGFPKELYEPFWDDLLAYSKRTGSFRIRNIWIADVFNQGQSGVFNEHKLGNEPSWFDHARDYLAIVNHFRDQIPRPIIGFGHSMGGVTMINLALIHPRLLSSIITVEPIINKTTEGMHFGGLYPITFKKDKWSSHEAATKSILKSPFYKSWDPRIRALYTRYGFRGLPTKHHPAEEGTEAVTTTTTKAQEILSFGKGAYPPNQKGLPLDEWTPNPIQHPDLGEWRDKGNAFYRPESIITFAQLPHLRPSVLYIIGDKSPMYSSSPSGRADILAATGTGVGGSGGVAKGMAAEAIVEGGGHLPVMEQPTYMAEEIVGPRIGEEMSKWAETERRELAEWGKWEESKRGQIDPDWEWWMKERHSPKGPKNMGNKAKL</sequence>
<gene>
    <name evidence="2" type="ORF">EG328_002699</name>
</gene>
<comment type="caution">
    <text evidence="2">The sequence shown here is derived from an EMBL/GenBank/DDBJ whole genome shotgun (WGS) entry which is preliminary data.</text>
</comment>
<dbReference type="Proteomes" id="UP000447873">
    <property type="component" value="Unassembled WGS sequence"/>
</dbReference>
<dbReference type="Pfam" id="PF12697">
    <property type="entry name" value="Abhydrolase_6"/>
    <property type="match status" value="1"/>
</dbReference>
<dbReference type="OrthoDB" id="94039at2759"/>
<dbReference type="InterPro" id="IPR000073">
    <property type="entry name" value="AB_hydrolase_1"/>
</dbReference>
<proteinExistence type="predicted"/>
<protein>
    <recommendedName>
        <fullName evidence="1">AB hydrolase-1 domain-containing protein</fullName>
    </recommendedName>
</protein>
<reference evidence="2 3" key="1">
    <citation type="submission" date="2018-12" db="EMBL/GenBank/DDBJ databases">
        <title>Venturia inaequalis Genome Resource.</title>
        <authorList>
            <person name="Lichtner F.J."/>
        </authorList>
    </citation>
    <scope>NUCLEOTIDE SEQUENCE [LARGE SCALE GENOMIC DNA]</scope>
    <source>
        <strain evidence="2 3">120213</strain>
    </source>
</reference>
<evidence type="ECO:0000313" key="3">
    <source>
        <dbReference type="Proteomes" id="UP000447873"/>
    </source>
</evidence>
<dbReference type="InterPro" id="IPR029058">
    <property type="entry name" value="AB_hydrolase_fold"/>
</dbReference>
<dbReference type="EMBL" id="WNWS01000177">
    <property type="protein sequence ID" value="KAE9976290.1"/>
    <property type="molecule type" value="Genomic_DNA"/>
</dbReference>
<feature type="domain" description="AB hydrolase-1" evidence="1">
    <location>
        <begin position="59"/>
        <end position="372"/>
    </location>
</feature>
<organism evidence="2 3">
    <name type="scientific">Venturia inaequalis</name>
    <name type="common">Apple scab fungus</name>
    <dbReference type="NCBI Taxonomy" id="5025"/>
    <lineage>
        <taxon>Eukaryota</taxon>
        <taxon>Fungi</taxon>
        <taxon>Dikarya</taxon>
        <taxon>Ascomycota</taxon>
        <taxon>Pezizomycotina</taxon>
        <taxon>Dothideomycetes</taxon>
        <taxon>Pleosporomycetidae</taxon>
        <taxon>Venturiales</taxon>
        <taxon>Venturiaceae</taxon>
        <taxon>Venturia</taxon>
    </lineage>
</organism>
<name>A0A8H3UV35_VENIN</name>
<dbReference type="SUPFAM" id="SSF53474">
    <property type="entry name" value="alpha/beta-Hydrolases"/>
    <property type="match status" value="1"/>
</dbReference>
<accession>A0A8H3UV35</accession>
<dbReference type="Gene3D" id="3.40.50.1820">
    <property type="entry name" value="alpha/beta hydrolase"/>
    <property type="match status" value="1"/>
</dbReference>
<evidence type="ECO:0000313" key="2">
    <source>
        <dbReference type="EMBL" id="KAE9976290.1"/>
    </source>
</evidence>